<evidence type="ECO:0000313" key="2">
    <source>
        <dbReference type="Proteomes" id="UP001178461"/>
    </source>
</evidence>
<dbReference type="Proteomes" id="UP001178461">
    <property type="component" value="Chromosome 12"/>
</dbReference>
<sequence>MINDSVNPPPPPPPPCSDQKECSQMLAIYLSKDALVVLIYQRFARCVSVVVVVGVSVKNVCPVQRACCPHKVASNPQTWIHPTFFGARFCEASGGHDRPQNRIRTLNWLDIHRVHLRTAGNSWKRAKHDLIAMPQKPIAESRYQRNHQDLMKTLETSRML</sequence>
<dbReference type="AlphaFoldDB" id="A0AA35L2X5"/>
<reference evidence="1" key="1">
    <citation type="submission" date="2022-12" db="EMBL/GenBank/DDBJ databases">
        <authorList>
            <person name="Alioto T."/>
            <person name="Alioto T."/>
            <person name="Gomez Garrido J."/>
        </authorList>
    </citation>
    <scope>NUCLEOTIDE SEQUENCE</scope>
</reference>
<accession>A0AA35L2X5</accession>
<organism evidence="1 2">
    <name type="scientific">Podarcis lilfordi</name>
    <name type="common">Lilford's wall lizard</name>
    <dbReference type="NCBI Taxonomy" id="74358"/>
    <lineage>
        <taxon>Eukaryota</taxon>
        <taxon>Metazoa</taxon>
        <taxon>Chordata</taxon>
        <taxon>Craniata</taxon>
        <taxon>Vertebrata</taxon>
        <taxon>Euteleostomi</taxon>
        <taxon>Lepidosauria</taxon>
        <taxon>Squamata</taxon>
        <taxon>Bifurcata</taxon>
        <taxon>Unidentata</taxon>
        <taxon>Episquamata</taxon>
        <taxon>Laterata</taxon>
        <taxon>Lacertibaenia</taxon>
        <taxon>Lacertidae</taxon>
        <taxon>Podarcis</taxon>
    </lineage>
</organism>
<protein>
    <submittedName>
        <fullName evidence="1">Uncharacterized protein</fullName>
    </submittedName>
</protein>
<proteinExistence type="predicted"/>
<name>A0AA35L2X5_9SAUR</name>
<gene>
    <name evidence="1" type="ORF">PODLI_1B037553</name>
</gene>
<keyword evidence="2" id="KW-1185">Reference proteome</keyword>
<dbReference type="EMBL" id="OX395137">
    <property type="protein sequence ID" value="CAI5788188.1"/>
    <property type="molecule type" value="Genomic_DNA"/>
</dbReference>
<evidence type="ECO:0000313" key="1">
    <source>
        <dbReference type="EMBL" id="CAI5788188.1"/>
    </source>
</evidence>